<dbReference type="KEGG" id="apln:108744777"/>
<organism evidence="1 2">
    <name type="scientific">Agrilus planipennis</name>
    <name type="common">Emerald ash borer</name>
    <name type="synonym">Agrilus marcopoli</name>
    <dbReference type="NCBI Taxonomy" id="224129"/>
    <lineage>
        <taxon>Eukaryota</taxon>
        <taxon>Metazoa</taxon>
        <taxon>Ecdysozoa</taxon>
        <taxon>Arthropoda</taxon>
        <taxon>Hexapoda</taxon>
        <taxon>Insecta</taxon>
        <taxon>Pterygota</taxon>
        <taxon>Neoptera</taxon>
        <taxon>Endopterygota</taxon>
        <taxon>Coleoptera</taxon>
        <taxon>Polyphaga</taxon>
        <taxon>Elateriformia</taxon>
        <taxon>Buprestoidea</taxon>
        <taxon>Buprestidae</taxon>
        <taxon>Agrilinae</taxon>
        <taxon>Agrilus</taxon>
    </lineage>
</organism>
<dbReference type="InterPro" id="IPR052637">
    <property type="entry name" value="KLHDC3-like"/>
</dbReference>
<dbReference type="GO" id="GO:0005737">
    <property type="term" value="C:cytoplasm"/>
    <property type="evidence" value="ECO:0007669"/>
    <property type="project" value="TreeGrafter"/>
</dbReference>
<keyword evidence="1" id="KW-1185">Reference proteome</keyword>
<protein>
    <submittedName>
        <fullName evidence="2">Kelch domain-containing protein 3-like</fullName>
    </submittedName>
</protein>
<proteinExistence type="predicted"/>
<dbReference type="STRING" id="224129.A0A1W4XUT2"/>
<dbReference type="PANTHER" id="PTHR46461:SF1">
    <property type="entry name" value="KELCH DOMAIN-CONTAINING PROTEIN 3"/>
    <property type="match status" value="1"/>
</dbReference>
<reference evidence="2" key="1">
    <citation type="submission" date="2025-08" db="UniProtKB">
        <authorList>
            <consortium name="RefSeq"/>
        </authorList>
    </citation>
    <scope>IDENTIFICATION</scope>
    <source>
        <tissue evidence="2">Entire body</tissue>
    </source>
</reference>
<sequence length="180" mass="20919">MKWITHLEGGPKRVNHAAVIVGHKIYTFGGYCTGENSREYTSMDVHVLNTITFRWMKHPISDLNYYENDDILPFKRYGHTAVVYKDKVYIWGGRNDRSSCSNLFCFNTTWHCWTATKTSGDIPLARDGHTAVVWKNYMYIFGGFEEESDSFTNAVFSLNLETMRWTYIQTTGKIHAYIID</sequence>
<evidence type="ECO:0000313" key="2">
    <source>
        <dbReference type="RefSeq" id="XP_018336190.1"/>
    </source>
</evidence>
<dbReference type="InParanoid" id="A0A1W4XUT2"/>
<dbReference type="Proteomes" id="UP000192223">
    <property type="component" value="Unplaced"/>
</dbReference>
<dbReference type="AlphaFoldDB" id="A0A1W4XUT2"/>
<dbReference type="SUPFAM" id="SSF117281">
    <property type="entry name" value="Kelch motif"/>
    <property type="match status" value="1"/>
</dbReference>
<gene>
    <name evidence="2" type="primary">LOC108744777</name>
</gene>
<evidence type="ECO:0000313" key="1">
    <source>
        <dbReference type="Proteomes" id="UP000192223"/>
    </source>
</evidence>
<dbReference type="Gene3D" id="2.120.10.80">
    <property type="entry name" value="Kelch-type beta propeller"/>
    <property type="match status" value="1"/>
</dbReference>
<dbReference type="OrthoDB" id="432528at2759"/>
<dbReference type="PANTHER" id="PTHR46461">
    <property type="entry name" value="KELCH DOMAIN-CONTAINING PROTEIN 3"/>
    <property type="match status" value="1"/>
</dbReference>
<dbReference type="RefSeq" id="XP_018336190.1">
    <property type="nucleotide sequence ID" value="XM_018480688.1"/>
</dbReference>
<dbReference type="InterPro" id="IPR015915">
    <property type="entry name" value="Kelch-typ_b-propeller"/>
</dbReference>
<dbReference type="GeneID" id="108744777"/>
<dbReference type="Pfam" id="PF24681">
    <property type="entry name" value="Kelch_KLHDC2_KLHL20_DRC7"/>
    <property type="match status" value="1"/>
</dbReference>
<name>A0A1W4XUT2_AGRPL</name>
<accession>A0A1W4XUT2</accession>
<dbReference type="GO" id="GO:0003682">
    <property type="term" value="F:chromatin binding"/>
    <property type="evidence" value="ECO:0007669"/>
    <property type="project" value="InterPro"/>
</dbReference>